<dbReference type="Gene3D" id="3.10.20.30">
    <property type="match status" value="1"/>
</dbReference>
<dbReference type="PANTHER" id="PTHR23305">
    <property type="entry name" value="OBG GTPASE FAMILY"/>
    <property type="match status" value="1"/>
</dbReference>
<dbReference type="FunFam" id="3.10.20.30:FF:000001">
    <property type="entry name" value="Ribosome-binding ATPase YchF"/>
    <property type="match status" value="1"/>
</dbReference>
<dbReference type="GO" id="GO:0005524">
    <property type="term" value="F:ATP binding"/>
    <property type="evidence" value="ECO:0007669"/>
    <property type="project" value="UniProtKB-KW"/>
</dbReference>
<dbReference type="InterPro" id="IPR027417">
    <property type="entry name" value="P-loop_NTPase"/>
</dbReference>
<comment type="cofactor">
    <cofactor evidence="1">
        <name>Mg(2+)</name>
        <dbReference type="ChEBI" id="CHEBI:18420"/>
    </cofactor>
</comment>
<dbReference type="InterPro" id="IPR023192">
    <property type="entry name" value="TGS-like_dom_sf"/>
</dbReference>
<dbReference type="CDD" id="cd04867">
    <property type="entry name" value="TGS_YchF_OLA1"/>
    <property type="match status" value="1"/>
</dbReference>
<dbReference type="PIRSF" id="PIRSF006641">
    <property type="entry name" value="CHP00092"/>
    <property type="match status" value="1"/>
</dbReference>
<dbReference type="SUPFAM" id="SSF81271">
    <property type="entry name" value="TGS-like"/>
    <property type="match status" value="1"/>
</dbReference>
<evidence type="ECO:0000313" key="6">
    <source>
        <dbReference type="EMBL" id="OGG46128.1"/>
    </source>
</evidence>
<dbReference type="Pfam" id="PF06071">
    <property type="entry name" value="YchF-GTPase_C"/>
    <property type="match status" value="1"/>
</dbReference>
<gene>
    <name evidence="6" type="ORF">A3F84_26930</name>
</gene>
<keyword evidence="4" id="KW-0067">ATP-binding</keyword>
<evidence type="ECO:0000256" key="4">
    <source>
        <dbReference type="ARBA" id="ARBA00022840"/>
    </source>
</evidence>
<dbReference type="InterPro" id="IPR012675">
    <property type="entry name" value="Beta-grasp_dom_sf"/>
</dbReference>
<dbReference type="InterPro" id="IPR004396">
    <property type="entry name" value="ATPase_YchF/OLA1"/>
</dbReference>
<dbReference type="InterPro" id="IPR004095">
    <property type="entry name" value="TGS"/>
</dbReference>
<dbReference type="GO" id="GO:0005737">
    <property type="term" value="C:cytoplasm"/>
    <property type="evidence" value="ECO:0007669"/>
    <property type="project" value="TreeGrafter"/>
</dbReference>
<evidence type="ECO:0000256" key="3">
    <source>
        <dbReference type="ARBA" id="ARBA00022741"/>
    </source>
</evidence>
<dbReference type="GO" id="GO:0016887">
    <property type="term" value="F:ATP hydrolysis activity"/>
    <property type="evidence" value="ECO:0007669"/>
    <property type="project" value="InterPro"/>
</dbReference>
<comment type="caution">
    <text evidence="6">The sequence shown here is derived from an EMBL/GenBank/DDBJ whole genome shotgun (WGS) entry which is preliminary data.</text>
</comment>
<dbReference type="FunFam" id="1.10.150.300:FF:000001">
    <property type="entry name" value="Ribosome-binding ATPase YchF"/>
    <property type="match status" value="1"/>
</dbReference>
<dbReference type="Gene3D" id="1.10.150.300">
    <property type="entry name" value="TGS-like domain"/>
    <property type="match status" value="1"/>
</dbReference>
<dbReference type="InterPro" id="IPR012676">
    <property type="entry name" value="TGS-like"/>
</dbReference>
<dbReference type="Proteomes" id="UP000178606">
    <property type="component" value="Unassembled WGS sequence"/>
</dbReference>
<proteinExistence type="predicted"/>
<keyword evidence="2" id="KW-0479">Metal-binding</keyword>
<dbReference type="PRINTS" id="PR00326">
    <property type="entry name" value="GTP1OBG"/>
</dbReference>
<dbReference type="EMBL" id="MFKF01000341">
    <property type="protein sequence ID" value="OGG46128.1"/>
    <property type="molecule type" value="Genomic_DNA"/>
</dbReference>
<feature type="domain" description="TGS" evidence="5">
    <location>
        <begin position="266"/>
        <end position="349"/>
    </location>
</feature>
<reference evidence="6 7" key="1">
    <citation type="journal article" date="2016" name="Nat. Commun.">
        <title>Thousands of microbial genomes shed light on interconnected biogeochemical processes in an aquifer system.</title>
        <authorList>
            <person name="Anantharaman K."/>
            <person name="Brown C.T."/>
            <person name="Hug L.A."/>
            <person name="Sharon I."/>
            <person name="Castelle C.J."/>
            <person name="Probst A.J."/>
            <person name="Thomas B.C."/>
            <person name="Singh A."/>
            <person name="Wilkins M.J."/>
            <person name="Karaoz U."/>
            <person name="Brodie E.L."/>
            <person name="Williams K.H."/>
            <person name="Hubbard S.S."/>
            <person name="Banfield J.F."/>
        </authorList>
    </citation>
    <scope>NUCLEOTIDE SEQUENCE [LARGE SCALE GENOMIC DNA]</scope>
    <source>
        <strain evidence="7">RIFCSPLOWO2_12_FULL_64_10</strain>
    </source>
</reference>
<dbReference type="SUPFAM" id="SSF52540">
    <property type="entry name" value="P-loop containing nucleoside triphosphate hydrolases"/>
    <property type="match status" value="1"/>
</dbReference>
<dbReference type="GO" id="GO:0046872">
    <property type="term" value="F:metal ion binding"/>
    <property type="evidence" value="ECO:0007669"/>
    <property type="project" value="UniProtKB-KW"/>
</dbReference>
<keyword evidence="3" id="KW-0547">Nucleotide-binding</keyword>
<protein>
    <recommendedName>
        <fullName evidence="5">TGS domain-containing protein</fullName>
    </recommendedName>
</protein>
<name>A0A1F6CAC0_HANXR</name>
<dbReference type="AlphaFoldDB" id="A0A1F6CAC0"/>
<dbReference type="PROSITE" id="PS51880">
    <property type="entry name" value="TGS"/>
    <property type="match status" value="1"/>
</dbReference>
<evidence type="ECO:0000256" key="2">
    <source>
        <dbReference type="ARBA" id="ARBA00022723"/>
    </source>
</evidence>
<evidence type="ECO:0000256" key="1">
    <source>
        <dbReference type="ARBA" id="ARBA00001946"/>
    </source>
</evidence>
<dbReference type="GO" id="GO:0005525">
    <property type="term" value="F:GTP binding"/>
    <property type="evidence" value="ECO:0007669"/>
    <property type="project" value="InterPro"/>
</dbReference>
<organism evidence="6 7">
    <name type="scientific">Handelsmanbacteria sp. (strain RIFCSPLOWO2_12_FULL_64_10)</name>
    <dbReference type="NCBI Taxonomy" id="1817868"/>
    <lineage>
        <taxon>Bacteria</taxon>
        <taxon>Candidatus Handelsmaniibacteriota</taxon>
    </lineage>
</organism>
<dbReference type="Gene3D" id="3.40.50.300">
    <property type="entry name" value="P-loop containing nucleotide triphosphate hydrolases"/>
    <property type="match status" value="1"/>
</dbReference>
<evidence type="ECO:0000313" key="7">
    <source>
        <dbReference type="Proteomes" id="UP000178606"/>
    </source>
</evidence>
<evidence type="ECO:0000259" key="5">
    <source>
        <dbReference type="PROSITE" id="PS51880"/>
    </source>
</evidence>
<dbReference type="InterPro" id="IPR013029">
    <property type="entry name" value="YchF_C"/>
</dbReference>
<sequence>MKLGLVGLPQVGKRTLFRLLAGQEANLNGGRGLGLARVRDARFERLVSMYRPKKVTPAQVAFTLLPDLGQQAERNAPVFKELEQVDAICHLVRAFPDETVFHVEGSVDPRRDVLAFHEELQFNDMLFVEKRIERLGKERGKKADAQKAALEADLLARMRAHLEAGRPLRRFGFTDDERRLIGSYPLLTCKPVIQVLNVGEDALHDAGLGLAADLSDQAFEWIAVSAKIEEEISQLGPEEREAFLRTLHVDRPALDRLTLLCYGALGLIPFFTVGPDEVRAWTIRRGSLAPQAARAIHADLERGFIRAEVMRYQDLVAMGSEQRLKESGRLMQKGRDYVVEDGDIVHFLCKV</sequence>
<dbReference type="InterPro" id="IPR006073">
    <property type="entry name" value="GTP-bd"/>
</dbReference>
<dbReference type="PANTHER" id="PTHR23305:SF18">
    <property type="entry name" value="OBG-TYPE G DOMAIN-CONTAINING PROTEIN"/>
    <property type="match status" value="1"/>
</dbReference>
<accession>A0A1F6CAC0</accession>